<evidence type="ECO:0000313" key="4">
    <source>
        <dbReference type="EMBL" id="SJZ64526.1"/>
    </source>
</evidence>
<dbReference type="AlphaFoldDB" id="A0A1T4MCC5"/>
<dbReference type="STRING" id="118967.SAMN02745191_1191"/>
<gene>
    <name evidence="4" type="ORF">SAMN02745191_1191</name>
</gene>
<feature type="signal peptide" evidence="2">
    <location>
        <begin position="1"/>
        <end position="24"/>
    </location>
</feature>
<organism evidence="4 5">
    <name type="scientific">Anaerorhabdus furcosa</name>
    <dbReference type="NCBI Taxonomy" id="118967"/>
    <lineage>
        <taxon>Bacteria</taxon>
        <taxon>Bacillati</taxon>
        <taxon>Bacillota</taxon>
        <taxon>Erysipelotrichia</taxon>
        <taxon>Erysipelotrichales</taxon>
        <taxon>Erysipelotrichaceae</taxon>
        <taxon>Anaerorhabdus</taxon>
    </lineage>
</organism>
<dbReference type="InterPro" id="IPR028082">
    <property type="entry name" value="Peripla_BP_I"/>
</dbReference>
<feature type="chain" id="PRO_5038991428" evidence="2">
    <location>
        <begin position="25"/>
        <end position="365"/>
    </location>
</feature>
<dbReference type="InterPro" id="IPR050555">
    <property type="entry name" value="Bact_Solute-Bind_Prot2"/>
</dbReference>
<proteinExistence type="predicted"/>
<dbReference type="OrthoDB" id="9803256at2"/>
<dbReference type="PROSITE" id="PS51257">
    <property type="entry name" value="PROKAR_LIPOPROTEIN"/>
    <property type="match status" value="1"/>
</dbReference>
<evidence type="ECO:0000259" key="3">
    <source>
        <dbReference type="Pfam" id="PF13407"/>
    </source>
</evidence>
<comment type="subcellular location">
    <subcellularLocation>
        <location evidence="1">Cell envelope</location>
    </subcellularLocation>
</comment>
<evidence type="ECO:0000313" key="5">
    <source>
        <dbReference type="Proteomes" id="UP000243297"/>
    </source>
</evidence>
<dbReference type="CDD" id="cd01536">
    <property type="entry name" value="PBP1_ABC_sugar_binding-like"/>
    <property type="match status" value="1"/>
</dbReference>
<protein>
    <submittedName>
        <fullName evidence="4">Ribose transport system substrate-binding protein</fullName>
    </submittedName>
</protein>
<dbReference type="EMBL" id="FUWY01000003">
    <property type="protein sequence ID" value="SJZ64526.1"/>
    <property type="molecule type" value="Genomic_DNA"/>
</dbReference>
<dbReference type="GO" id="GO:0030246">
    <property type="term" value="F:carbohydrate binding"/>
    <property type="evidence" value="ECO:0007669"/>
    <property type="project" value="TreeGrafter"/>
</dbReference>
<dbReference type="Gene3D" id="3.40.50.2300">
    <property type="match status" value="2"/>
</dbReference>
<accession>A0A1T4MCC5</accession>
<dbReference type="Proteomes" id="UP000243297">
    <property type="component" value="Unassembled WGS sequence"/>
</dbReference>
<dbReference type="PANTHER" id="PTHR30036">
    <property type="entry name" value="D-XYLOSE-BINDING PERIPLASMIC PROTEIN"/>
    <property type="match status" value="1"/>
</dbReference>
<keyword evidence="2" id="KW-0732">Signal</keyword>
<name>A0A1T4MCC5_9FIRM</name>
<dbReference type="InterPro" id="IPR025997">
    <property type="entry name" value="SBP_2_dom"/>
</dbReference>
<sequence>MKKGLKALLVSLLALSLAACSTPAKDPAATPGGDAGKTEGDKIVIGVVVPSGDHGFTGESLAHAKAEAEAINASGQNIEVIVKDGLEASDQITSIENLLSSSNPDVIVLWPMEGEALRSAAQSVTDAGVKLVIYDRLIDGFTADTFVGDIMGDNVGIGTQMGNYLTTFYADDDAVNYLRFIGDASTVGVQRSQGMDDVIDPAKFVQMKETFVTNWSSETAQNQMEEWLAGASKDEIESLDLIVTHDDEIADGIMNALEAYTGGADLSNLKLVTSIGGRKETLDKFENTKLGVKLITYYFAPGMVREAIRLGIASAQGTDYTGATLTDGVYLIPTFAISNAGGDVKFDFEGYRGSDIFTERYSIFE</sequence>
<feature type="domain" description="Periplasmic binding protein" evidence="3">
    <location>
        <begin position="45"/>
        <end position="317"/>
    </location>
</feature>
<dbReference type="SUPFAM" id="SSF53822">
    <property type="entry name" value="Periplasmic binding protein-like I"/>
    <property type="match status" value="1"/>
</dbReference>
<keyword evidence="5" id="KW-1185">Reference proteome</keyword>
<reference evidence="5" key="1">
    <citation type="submission" date="2017-02" db="EMBL/GenBank/DDBJ databases">
        <authorList>
            <person name="Varghese N."/>
            <person name="Submissions S."/>
        </authorList>
    </citation>
    <scope>NUCLEOTIDE SEQUENCE [LARGE SCALE GENOMIC DNA]</scope>
    <source>
        <strain evidence="5">ATCC 25662</strain>
    </source>
</reference>
<dbReference type="RefSeq" id="WP_078711604.1">
    <property type="nucleotide sequence ID" value="NZ_FUWY01000003.1"/>
</dbReference>
<evidence type="ECO:0000256" key="2">
    <source>
        <dbReference type="SAM" id="SignalP"/>
    </source>
</evidence>
<evidence type="ECO:0000256" key="1">
    <source>
        <dbReference type="ARBA" id="ARBA00004196"/>
    </source>
</evidence>
<dbReference type="GO" id="GO:0030288">
    <property type="term" value="C:outer membrane-bounded periplasmic space"/>
    <property type="evidence" value="ECO:0007669"/>
    <property type="project" value="TreeGrafter"/>
</dbReference>
<dbReference type="Pfam" id="PF13407">
    <property type="entry name" value="Peripla_BP_4"/>
    <property type="match status" value="1"/>
</dbReference>